<feature type="transmembrane region" description="Helical" evidence="9">
    <location>
        <begin position="966"/>
        <end position="989"/>
    </location>
</feature>
<dbReference type="AlphaFoldDB" id="A0A1I1HEM3"/>
<evidence type="ECO:0000256" key="7">
    <source>
        <dbReference type="ARBA" id="ARBA00022989"/>
    </source>
</evidence>
<feature type="transmembrane region" description="Helical" evidence="9">
    <location>
        <begin position="342"/>
        <end position="361"/>
    </location>
</feature>
<dbReference type="SUPFAM" id="SSF82693">
    <property type="entry name" value="Multidrug efflux transporter AcrB pore domain, PN1, PN2, PC1 and PC2 subdomains"/>
    <property type="match status" value="4"/>
</dbReference>
<keyword evidence="3 9" id="KW-0813">Transport</keyword>
<gene>
    <name evidence="12" type="ORF">SAMN02745724_01162</name>
</gene>
<keyword evidence="5 9" id="KW-0997">Cell inner membrane</keyword>
<dbReference type="STRING" id="1123010.SAMN02745724_01162"/>
<name>A0A1I1HEM3_9GAMM</name>
<dbReference type="GO" id="GO:0005886">
    <property type="term" value="C:plasma membrane"/>
    <property type="evidence" value="ECO:0007669"/>
    <property type="project" value="UniProtKB-SubCell"/>
</dbReference>
<dbReference type="Gene3D" id="3.30.2090.10">
    <property type="entry name" value="Multidrug efflux transporter AcrB TolC docking domain, DN and DC subdomains"/>
    <property type="match status" value="2"/>
</dbReference>
<dbReference type="NCBIfam" id="TIGR00915">
    <property type="entry name" value="2A0602"/>
    <property type="match status" value="1"/>
</dbReference>
<dbReference type="PANTHER" id="PTHR32063:SF76">
    <property type="entry name" value="EFFLUX PUMP MEMBRANE TRANSPORTER"/>
    <property type="match status" value="1"/>
</dbReference>
<dbReference type="Gene3D" id="3.30.70.1320">
    <property type="entry name" value="Multidrug efflux transporter AcrB pore domain like"/>
    <property type="match status" value="1"/>
</dbReference>
<sequence length="1037" mass="113649">MISKIFISRPKLALVISIVITLAGLISLGLLPVNMYPQITPPQVQIMATYPGASAQIVEESVIRPIEKQINGVEDMMYIESTASNNGTATINVFFKVGTDSDIAQVNVQNRVALAESGLPEEVKRQGVSVKKQSTSMLMGITLYSEKENLDEIFLSNYATNYLAEPLGRLNGVASASVMGEKSYSMRIWLRPDKMASLGVTVSEVQSALKEQNLIVAAGKLGASPALPNQQFEYSIQAKGRLQTVKEFGQTIIRAHTDGKFVRLTDIARIELGSQDYSIQAKLNDNATAFLVIYQLSDANATEVAAAVKAQMEILSERFPDGLKYSIPFDTTKFIDRSIEEVIVTLFQAVALVVLVVFLFLQNWRATLIPSVAIPVSLIGTFAFMMLMGYSINTITLFGLVLAIGIVVDDAIVVIENVERLLKEEKLEIKEAVTKAMQQVSGPIIATTLVLLAVFIPVGFMPGITGELYKQFSVTISFAVIISSINALTLSPALCVLLLNEKAMQPIKWLAPLERAIKGMTGSYTNKIDYLLKRSARVGVLALIMFAATGWLAKEVPTGFVPGEDQGYLFVNVQLPDAAANARTAQVMHKVKEVILKDPSVTDFISVAGTSLLSGAGSNNGLGIIILKDWENRTTKELGLRSTIQRLMGQLWTMPDAQVMIFNPPPIPGLGNSSGFEFRLQDSEGRDPMQLAQVMNGLIYDANQRPELMRVFSTFRANVPQYFLEIDRNKVKAQGVSLSDIFVTLQAQLGSMYINDFNQFGRTYRVMIQAESKFRKDPSDLRHYFVRNSNEDMVPLTTLAKLKPILGPTSMNHFNLYRSASITGSAAPGYSSGEAIKVMEELAQDLPDGYIYEWAGQSKQELEAGDLAPMLFGLAIIFVYLFLVAQYESWTIPFSVISAVPLAIFGSMLTLYTLGMENNIYAQVGLVLLIGLSTKTAILIVEFAMELRAKGLSIYDAALNASKLRFRAVLMTALSFILGVLPLVFSTGAGASSRIFLGITVLAGMITATLFGTLFIPIFYSLIQRMREKFKGEKSIA</sequence>
<keyword evidence="10" id="KW-0175">Coiled coil</keyword>
<keyword evidence="8 9" id="KW-0472">Membrane</keyword>
<dbReference type="FunFam" id="3.30.70.1430:FF:000001">
    <property type="entry name" value="Efflux pump membrane transporter"/>
    <property type="match status" value="1"/>
</dbReference>
<dbReference type="Gene3D" id="3.30.70.1430">
    <property type="entry name" value="Multidrug efflux transporter AcrB pore domain"/>
    <property type="match status" value="2"/>
</dbReference>
<dbReference type="PROSITE" id="PS50156">
    <property type="entry name" value="SSD"/>
    <property type="match status" value="1"/>
</dbReference>
<keyword evidence="7 9" id="KW-1133">Transmembrane helix</keyword>
<dbReference type="InterPro" id="IPR001036">
    <property type="entry name" value="Acrflvin-R"/>
</dbReference>
<keyword evidence="13" id="KW-1185">Reference proteome</keyword>
<evidence type="ECO:0000256" key="5">
    <source>
        <dbReference type="ARBA" id="ARBA00022519"/>
    </source>
</evidence>
<evidence type="ECO:0000256" key="2">
    <source>
        <dbReference type="ARBA" id="ARBA00010942"/>
    </source>
</evidence>
<evidence type="ECO:0000259" key="11">
    <source>
        <dbReference type="PROSITE" id="PS50156"/>
    </source>
</evidence>
<reference evidence="12 13" key="1">
    <citation type="submission" date="2016-10" db="EMBL/GenBank/DDBJ databases">
        <authorList>
            <person name="de Groot N.N."/>
        </authorList>
    </citation>
    <scope>NUCLEOTIDE SEQUENCE [LARGE SCALE GENOMIC DNA]</scope>
    <source>
        <strain evidence="12 13">DSM 6059</strain>
    </source>
</reference>
<dbReference type="Gene3D" id="1.20.1640.10">
    <property type="entry name" value="Multidrug efflux transporter AcrB transmembrane domain"/>
    <property type="match status" value="2"/>
</dbReference>
<feature type="transmembrane region" description="Helical" evidence="9">
    <location>
        <begin position="368"/>
        <end position="389"/>
    </location>
</feature>
<feature type="transmembrane region" description="Helical" evidence="9">
    <location>
        <begin position="12"/>
        <end position="33"/>
    </location>
</feature>
<feature type="transmembrane region" description="Helical" evidence="9">
    <location>
        <begin position="867"/>
        <end position="885"/>
    </location>
</feature>
<dbReference type="SUPFAM" id="SSF82714">
    <property type="entry name" value="Multidrug efflux transporter AcrB TolC docking domain, DN and DC subdomains"/>
    <property type="match status" value="2"/>
</dbReference>
<dbReference type="GO" id="GO:0009636">
    <property type="term" value="P:response to toxic substance"/>
    <property type="evidence" value="ECO:0007669"/>
    <property type="project" value="UniProtKB-ARBA"/>
</dbReference>
<evidence type="ECO:0000256" key="8">
    <source>
        <dbReference type="ARBA" id="ARBA00023136"/>
    </source>
</evidence>
<dbReference type="Gene3D" id="3.30.70.1440">
    <property type="entry name" value="Multidrug efflux transporter AcrB pore domain"/>
    <property type="match status" value="1"/>
</dbReference>
<proteinExistence type="inferred from homology"/>
<comment type="similarity">
    <text evidence="2 9">Belongs to the resistance-nodulation-cell division (RND) (TC 2.A.6) family.</text>
</comment>
<dbReference type="InterPro" id="IPR000731">
    <property type="entry name" value="SSD"/>
</dbReference>
<feature type="transmembrane region" description="Helical" evidence="9">
    <location>
        <begin position="436"/>
        <end position="456"/>
    </location>
</feature>
<feature type="domain" description="SSD" evidence="11">
    <location>
        <begin position="377"/>
        <end position="497"/>
    </location>
</feature>
<accession>A0A1I1HEM3</accession>
<keyword evidence="6 9" id="KW-0812">Transmembrane</keyword>
<feature type="transmembrane region" description="Helical" evidence="9">
    <location>
        <begin position="920"/>
        <end position="945"/>
    </location>
</feature>
<organism evidence="12 13">
    <name type="scientific">Pseudoalteromonas denitrificans DSM 6059</name>
    <dbReference type="NCBI Taxonomy" id="1123010"/>
    <lineage>
        <taxon>Bacteria</taxon>
        <taxon>Pseudomonadati</taxon>
        <taxon>Pseudomonadota</taxon>
        <taxon>Gammaproteobacteria</taxon>
        <taxon>Alteromonadales</taxon>
        <taxon>Pseudoalteromonadaceae</taxon>
        <taxon>Pseudoalteromonas</taxon>
    </lineage>
</organism>
<dbReference type="RefSeq" id="WP_091981433.1">
    <property type="nucleotide sequence ID" value="NZ_FOLO01000006.1"/>
</dbReference>
<dbReference type="InterPro" id="IPR027463">
    <property type="entry name" value="AcrB_DN_DC_subdom"/>
</dbReference>
<feature type="transmembrane region" description="Helical" evidence="9">
    <location>
        <begin position="476"/>
        <end position="499"/>
    </location>
</feature>
<dbReference type="EMBL" id="FOLO01000006">
    <property type="protein sequence ID" value="SFC22042.1"/>
    <property type="molecule type" value="Genomic_DNA"/>
</dbReference>
<dbReference type="Pfam" id="PF00873">
    <property type="entry name" value="ACR_tran"/>
    <property type="match status" value="1"/>
</dbReference>
<protein>
    <recommendedName>
        <fullName evidence="9">Efflux pump membrane transporter</fullName>
    </recommendedName>
</protein>
<dbReference type="NCBIfam" id="NF000282">
    <property type="entry name" value="RND_permease_1"/>
    <property type="match status" value="1"/>
</dbReference>
<evidence type="ECO:0000313" key="12">
    <source>
        <dbReference type="EMBL" id="SFC22042.1"/>
    </source>
</evidence>
<feature type="transmembrane region" description="Helical" evidence="9">
    <location>
        <begin position="995"/>
        <end position="1023"/>
    </location>
</feature>
<feature type="transmembrane region" description="Helical" evidence="9">
    <location>
        <begin position="892"/>
        <end position="914"/>
    </location>
</feature>
<dbReference type="PANTHER" id="PTHR32063">
    <property type="match status" value="1"/>
</dbReference>
<dbReference type="SUPFAM" id="SSF82866">
    <property type="entry name" value="Multidrug efflux transporter AcrB transmembrane domain"/>
    <property type="match status" value="2"/>
</dbReference>
<dbReference type="InterPro" id="IPR004764">
    <property type="entry name" value="MdtF-like"/>
</dbReference>
<evidence type="ECO:0000256" key="3">
    <source>
        <dbReference type="ARBA" id="ARBA00022448"/>
    </source>
</evidence>
<dbReference type="PRINTS" id="PR00702">
    <property type="entry name" value="ACRIFLAVINRP"/>
</dbReference>
<evidence type="ECO:0000256" key="9">
    <source>
        <dbReference type="RuleBase" id="RU364070"/>
    </source>
</evidence>
<dbReference type="FunFam" id="1.20.1640.10:FF:000001">
    <property type="entry name" value="Efflux pump membrane transporter"/>
    <property type="match status" value="1"/>
</dbReference>
<dbReference type="OrthoDB" id="9757904at2"/>
<dbReference type="GO" id="GO:0042910">
    <property type="term" value="F:xenobiotic transmembrane transporter activity"/>
    <property type="evidence" value="ECO:0007669"/>
    <property type="project" value="TreeGrafter"/>
</dbReference>
<evidence type="ECO:0000313" key="13">
    <source>
        <dbReference type="Proteomes" id="UP000198862"/>
    </source>
</evidence>
<evidence type="ECO:0000256" key="10">
    <source>
        <dbReference type="SAM" id="Coils"/>
    </source>
</evidence>
<evidence type="ECO:0000256" key="1">
    <source>
        <dbReference type="ARBA" id="ARBA00004429"/>
    </source>
</evidence>
<keyword evidence="4" id="KW-1003">Cell membrane</keyword>
<evidence type="ECO:0000256" key="6">
    <source>
        <dbReference type="ARBA" id="ARBA00022692"/>
    </source>
</evidence>
<feature type="transmembrane region" description="Helical" evidence="9">
    <location>
        <begin position="395"/>
        <end position="415"/>
    </location>
</feature>
<dbReference type="GO" id="GO:0015562">
    <property type="term" value="F:efflux transmembrane transporter activity"/>
    <property type="evidence" value="ECO:0007669"/>
    <property type="project" value="InterPro"/>
</dbReference>
<feature type="coiled-coil region" evidence="10">
    <location>
        <begin position="408"/>
        <end position="435"/>
    </location>
</feature>
<evidence type="ECO:0000256" key="4">
    <source>
        <dbReference type="ARBA" id="ARBA00022475"/>
    </source>
</evidence>
<feature type="transmembrane region" description="Helical" evidence="9">
    <location>
        <begin position="536"/>
        <end position="553"/>
    </location>
</feature>
<comment type="subcellular location">
    <subcellularLocation>
        <location evidence="1 9">Cell inner membrane</location>
        <topology evidence="1 9">Multi-pass membrane protein</topology>
    </subcellularLocation>
</comment>
<dbReference type="Proteomes" id="UP000198862">
    <property type="component" value="Unassembled WGS sequence"/>
</dbReference>